<comment type="caution">
    <text evidence="6">The sequence shown here is derived from an EMBL/GenBank/DDBJ whole genome shotgun (WGS) entry which is preliminary data.</text>
</comment>
<evidence type="ECO:0000313" key="7">
    <source>
        <dbReference type="Proteomes" id="UP001597294"/>
    </source>
</evidence>
<evidence type="ECO:0000259" key="5">
    <source>
        <dbReference type="PROSITE" id="PS50850"/>
    </source>
</evidence>
<dbReference type="InterPro" id="IPR020846">
    <property type="entry name" value="MFS_dom"/>
</dbReference>
<dbReference type="PROSITE" id="PS50850">
    <property type="entry name" value="MFS"/>
    <property type="match status" value="1"/>
</dbReference>
<dbReference type="InterPro" id="IPR011701">
    <property type="entry name" value="MFS"/>
</dbReference>
<feature type="transmembrane region" description="Helical" evidence="4">
    <location>
        <begin position="309"/>
        <end position="327"/>
    </location>
</feature>
<dbReference type="PANTHER" id="PTHR23534:SF1">
    <property type="entry name" value="MAJOR FACILITATOR SUPERFAMILY PROTEIN"/>
    <property type="match status" value="1"/>
</dbReference>
<evidence type="ECO:0000256" key="2">
    <source>
        <dbReference type="ARBA" id="ARBA00022989"/>
    </source>
</evidence>
<evidence type="ECO:0000256" key="4">
    <source>
        <dbReference type="SAM" id="Phobius"/>
    </source>
</evidence>
<feature type="domain" description="Major facilitator superfamily (MFS) profile" evidence="5">
    <location>
        <begin position="217"/>
        <end position="398"/>
    </location>
</feature>
<feature type="transmembrane region" description="Helical" evidence="4">
    <location>
        <begin position="348"/>
        <end position="368"/>
    </location>
</feature>
<keyword evidence="2 4" id="KW-1133">Transmembrane helix</keyword>
<name>A0ABW5BMD4_9PROT</name>
<proteinExistence type="predicted"/>
<feature type="transmembrane region" description="Helical" evidence="4">
    <location>
        <begin position="374"/>
        <end position="391"/>
    </location>
</feature>
<feature type="transmembrane region" description="Helical" evidence="4">
    <location>
        <begin position="49"/>
        <end position="72"/>
    </location>
</feature>
<feature type="transmembrane region" description="Helical" evidence="4">
    <location>
        <begin position="284"/>
        <end position="303"/>
    </location>
</feature>
<reference evidence="7" key="1">
    <citation type="journal article" date="2019" name="Int. J. Syst. Evol. Microbiol.">
        <title>The Global Catalogue of Microorganisms (GCM) 10K type strain sequencing project: providing services to taxonomists for standard genome sequencing and annotation.</title>
        <authorList>
            <consortium name="The Broad Institute Genomics Platform"/>
            <consortium name="The Broad Institute Genome Sequencing Center for Infectious Disease"/>
            <person name="Wu L."/>
            <person name="Ma J."/>
        </authorList>
    </citation>
    <scope>NUCLEOTIDE SEQUENCE [LARGE SCALE GENOMIC DNA]</scope>
    <source>
        <strain evidence="7">CGMCC 4.7192</strain>
    </source>
</reference>
<dbReference type="Pfam" id="PF07690">
    <property type="entry name" value="MFS_1"/>
    <property type="match status" value="1"/>
</dbReference>
<organism evidence="6 7">
    <name type="scientific">Kiloniella antarctica</name>
    <dbReference type="NCBI Taxonomy" id="1550907"/>
    <lineage>
        <taxon>Bacteria</taxon>
        <taxon>Pseudomonadati</taxon>
        <taxon>Pseudomonadota</taxon>
        <taxon>Alphaproteobacteria</taxon>
        <taxon>Rhodospirillales</taxon>
        <taxon>Kiloniellaceae</taxon>
        <taxon>Kiloniella</taxon>
    </lineage>
</organism>
<feature type="transmembrane region" description="Helical" evidence="4">
    <location>
        <begin position="139"/>
        <end position="160"/>
    </location>
</feature>
<keyword evidence="7" id="KW-1185">Reference proteome</keyword>
<feature type="transmembrane region" description="Helical" evidence="4">
    <location>
        <begin position="258"/>
        <end position="277"/>
    </location>
</feature>
<protein>
    <submittedName>
        <fullName evidence="6">MFS transporter</fullName>
    </submittedName>
</protein>
<evidence type="ECO:0000256" key="1">
    <source>
        <dbReference type="ARBA" id="ARBA00022692"/>
    </source>
</evidence>
<dbReference type="EMBL" id="JBHUII010000007">
    <property type="protein sequence ID" value="MFD2206779.1"/>
    <property type="molecule type" value="Genomic_DNA"/>
</dbReference>
<dbReference type="Proteomes" id="UP001597294">
    <property type="component" value="Unassembled WGS sequence"/>
</dbReference>
<feature type="transmembrane region" description="Helical" evidence="4">
    <location>
        <begin position="79"/>
        <end position="97"/>
    </location>
</feature>
<feature type="transmembrane region" description="Helical" evidence="4">
    <location>
        <begin position="12"/>
        <end position="37"/>
    </location>
</feature>
<sequence length="398" mass="41851">MNSQTLSKRQKFNFPLLLLGNAILGTPMPMLIILGGLSGIMLAPATELAILPVSLQMLAGMLFAAPMSVFMGRFGRKKGFLLGASFAAIGGLLGAYSLFLGNFFMLCLAHAAMGAATSCFGYFRFAAAEVVSESWRPTAISITLGSGLVAAIIGPEIFVYSKDYYSPIPLAGAYAAITLISLIGCLPVLALALPIKEQGVSKEATIKVPVSSILRRRPVYTAILCAAVSFGVMVLLMAPTPLAMVGCGFSETQASDVIRWHVIAMFAPSFFTGSLITRFGSGRVVFCGLFLLALSAGTAMTGIELGHFYVSLILLGVGWNFGFIGATNMLNDNLAPNERSVVQGANDTLVALVSTLASFGSGVIISTFDWNSVALMSFPLLVLAGVGLFALKRKPQLA</sequence>
<evidence type="ECO:0000313" key="6">
    <source>
        <dbReference type="EMBL" id="MFD2206779.1"/>
    </source>
</evidence>
<gene>
    <name evidence="6" type="ORF">ACFSKO_14200</name>
</gene>
<feature type="transmembrane region" description="Helical" evidence="4">
    <location>
        <begin position="172"/>
        <end position="193"/>
    </location>
</feature>
<evidence type="ECO:0000256" key="3">
    <source>
        <dbReference type="ARBA" id="ARBA00023136"/>
    </source>
</evidence>
<accession>A0ABW5BMD4</accession>
<dbReference type="RefSeq" id="WP_380252748.1">
    <property type="nucleotide sequence ID" value="NZ_JBHUII010000007.1"/>
</dbReference>
<keyword evidence="1 4" id="KW-0812">Transmembrane</keyword>
<keyword evidence="3 4" id="KW-0472">Membrane</keyword>
<feature type="transmembrane region" description="Helical" evidence="4">
    <location>
        <begin position="103"/>
        <end position="127"/>
    </location>
</feature>
<dbReference type="SUPFAM" id="SSF103473">
    <property type="entry name" value="MFS general substrate transporter"/>
    <property type="match status" value="1"/>
</dbReference>
<dbReference type="PANTHER" id="PTHR23534">
    <property type="entry name" value="MFS PERMEASE"/>
    <property type="match status" value="1"/>
</dbReference>
<feature type="transmembrane region" description="Helical" evidence="4">
    <location>
        <begin position="219"/>
        <end position="238"/>
    </location>
</feature>
<dbReference type="InterPro" id="IPR036259">
    <property type="entry name" value="MFS_trans_sf"/>
</dbReference>
<dbReference type="Gene3D" id="1.20.1250.20">
    <property type="entry name" value="MFS general substrate transporter like domains"/>
    <property type="match status" value="1"/>
</dbReference>